<name>A0ACB9ML72_9MYRT</name>
<protein>
    <submittedName>
        <fullName evidence="1">Uncharacterized protein</fullName>
    </submittedName>
</protein>
<evidence type="ECO:0000313" key="2">
    <source>
        <dbReference type="Proteomes" id="UP001057402"/>
    </source>
</evidence>
<keyword evidence="2" id="KW-1185">Reference proteome</keyword>
<comment type="caution">
    <text evidence="1">The sequence shown here is derived from an EMBL/GenBank/DDBJ whole genome shotgun (WGS) entry which is preliminary data.</text>
</comment>
<proteinExistence type="predicted"/>
<evidence type="ECO:0000313" key="1">
    <source>
        <dbReference type="EMBL" id="KAI4324925.1"/>
    </source>
</evidence>
<accession>A0ACB9ML72</accession>
<organism evidence="1 2">
    <name type="scientific">Melastoma candidum</name>
    <dbReference type="NCBI Taxonomy" id="119954"/>
    <lineage>
        <taxon>Eukaryota</taxon>
        <taxon>Viridiplantae</taxon>
        <taxon>Streptophyta</taxon>
        <taxon>Embryophyta</taxon>
        <taxon>Tracheophyta</taxon>
        <taxon>Spermatophyta</taxon>
        <taxon>Magnoliopsida</taxon>
        <taxon>eudicotyledons</taxon>
        <taxon>Gunneridae</taxon>
        <taxon>Pentapetalae</taxon>
        <taxon>rosids</taxon>
        <taxon>malvids</taxon>
        <taxon>Myrtales</taxon>
        <taxon>Melastomataceae</taxon>
        <taxon>Melastomatoideae</taxon>
        <taxon>Melastomateae</taxon>
        <taxon>Melastoma</taxon>
    </lineage>
</organism>
<gene>
    <name evidence="1" type="ORF">MLD38_030368</name>
</gene>
<sequence>MGSFLADTTNFQAITDLPKNREQSDLDCFLPLNPVLISTLLATRCHPLVPSPWRPGYATRYPRLLRPEPRHPPALEVLIAELTALSLRKGRAFLYGVGHEGLMLRAFCMRLSHLGLPVHLVFDMTTPPISLEDLLTSSGVPGASRYARSQGQLGQGPRTYGAAGWRSSLRYAMARAGTDLMDEGVQFVLFEMTVHSNYPSANLLPYFYITRALARAACPLLPHDDGAISASPRPRASRLPGLNPRTRNSIRGRIPISPKVHQVSSR</sequence>
<reference evidence="2" key="1">
    <citation type="journal article" date="2023" name="Front. Plant Sci.">
        <title>Chromosomal-level genome assembly of Melastoma candidum provides insights into trichome evolution.</title>
        <authorList>
            <person name="Zhong Y."/>
            <person name="Wu W."/>
            <person name="Sun C."/>
            <person name="Zou P."/>
            <person name="Liu Y."/>
            <person name="Dai S."/>
            <person name="Zhou R."/>
        </authorList>
    </citation>
    <scope>NUCLEOTIDE SEQUENCE [LARGE SCALE GENOMIC DNA]</scope>
</reference>
<dbReference type="Proteomes" id="UP001057402">
    <property type="component" value="Chromosome 9"/>
</dbReference>
<dbReference type="EMBL" id="CM042888">
    <property type="protein sequence ID" value="KAI4324925.1"/>
    <property type="molecule type" value="Genomic_DNA"/>
</dbReference>